<dbReference type="PANTHER" id="PTHR46594">
    <property type="entry name" value="P-TYPE CATION-TRANSPORTING ATPASE"/>
    <property type="match status" value="1"/>
</dbReference>
<keyword evidence="9" id="KW-1185">Reference proteome</keyword>
<comment type="subcellular location">
    <subcellularLocation>
        <location evidence="1">Membrane</location>
    </subcellularLocation>
</comment>
<accession>A0A1Y3BV25</accession>
<dbReference type="Gene3D" id="3.40.1110.10">
    <property type="entry name" value="Calcium-transporting ATPase, cytoplasmic domain N"/>
    <property type="match status" value="1"/>
</dbReference>
<dbReference type="NCBIfam" id="TIGR01494">
    <property type="entry name" value="ATPase_P-type"/>
    <property type="match status" value="1"/>
</dbReference>
<dbReference type="GO" id="GO:0005524">
    <property type="term" value="F:ATP binding"/>
    <property type="evidence" value="ECO:0007669"/>
    <property type="project" value="InterPro"/>
</dbReference>
<evidence type="ECO:0000313" key="9">
    <source>
        <dbReference type="Proteomes" id="UP000194236"/>
    </source>
</evidence>
<reference evidence="8 9" key="1">
    <citation type="submission" date="2017-03" db="EMBL/GenBank/DDBJ databases">
        <title>Genome Survey of Euroglyphus maynei.</title>
        <authorList>
            <person name="Arlian L.G."/>
            <person name="Morgan M.S."/>
            <person name="Rider S.D."/>
        </authorList>
    </citation>
    <scope>NUCLEOTIDE SEQUENCE [LARGE SCALE GENOMIC DNA]</scope>
    <source>
        <strain evidence="8">Arlian Lab</strain>
        <tissue evidence="8">Whole body</tissue>
    </source>
</reference>
<evidence type="ECO:0000256" key="1">
    <source>
        <dbReference type="ARBA" id="ARBA00004370"/>
    </source>
</evidence>
<evidence type="ECO:0000256" key="3">
    <source>
        <dbReference type="ARBA" id="ARBA00022723"/>
    </source>
</evidence>
<dbReference type="GO" id="GO:0016020">
    <property type="term" value="C:membrane"/>
    <property type="evidence" value="ECO:0007669"/>
    <property type="project" value="UniProtKB-SubCell"/>
</dbReference>
<dbReference type="InterPro" id="IPR023214">
    <property type="entry name" value="HAD_sf"/>
</dbReference>
<keyword evidence="5 6" id="KW-0472">Membrane</keyword>
<evidence type="ECO:0000256" key="5">
    <source>
        <dbReference type="ARBA" id="ARBA00023136"/>
    </source>
</evidence>
<dbReference type="PROSITE" id="PS00154">
    <property type="entry name" value="ATPASE_E1_E2"/>
    <property type="match status" value="1"/>
</dbReference>
<dbReference type="InterPro" id="IPR023298">
    <property type="entry name" value="ATPase_P-typ_TM_dom_sf"/>
</dbReference>
<dbReference type="SUPFAM" id="SSF81653">
    <property type="entry name" value="Calcium ATPase, transduction domain A"/>
    <property type="match status" value="1"/>
</dbReference>
<dbReference type="PRINTS" id="PR00119">
    <property type="entry name" value="CATATPASE"/>
</dbReference>
<dbReference type="Gene3D" id="2.70.150.10">
    <property type="entry name" value="Calcium-transporting ATPase, cytoplasmic transduction domain A"/>
    <property type="match status" value="1"/>
</dbReference>
<keyword evidence="2 6" id="KW-0812">Transmembrane</keyword>
<feature type="transmembrane region" description="Helical" evidence="6">
    <location>
        <begin position="170"/>
        <end position="192"/>
    </location>
</feature>
<protein>
    <submittedName>
        <fullName evidence="8">Copper-transporting ATPase 1-like protein</fullName>
    </submittedName>
</protein>
<dbReference type="InterPro" id="IPR059000">
    <property type="entry name" value="ATPase_P-type_domA"/>
</dbReference>
<dbReference type="InterPro" id="IPR001757">
    <property type="entry name" value="P_typ_ATPase"/>
</dbReference>
<evidence type="ECO:0000256" key="6">
    <source>
        <dbReference type="SAM" id="Phobius"/>
    </source>
</evidence>
<dbReference type="AlphaFoldDB" id="A0A1Y3BV25"/>
<dbReference type="InterPro" id="IPR023299">
    <property type="entry name" value="ATPase_P-typ_cyto_dom_N"/>
</dbReference>
<proteinExistence type="predicted"/>
<dbReference type="OrthoDB" id="432719at2759"/>
<dbReference type="Gene3D" id="3.40.50.1000">
    <property type="entry name" value="HAD superfamily/HAD-like"/>
    <property type="match status" value="1"/>
</dbReference>
<evidence type="ECO:0000259" key="7">
    <source>
        <dbReference type="Pfam" id="PF00122"/>
    </source>
</evidence>
<sequence>MAIANADRSPKTFFETPPMLLTFISLGRWLEHIARGKTSEALTRLMSLKATEAILVEMDENKNIINEMAIDIQLVQRGDMIKVLPGTKIPVDGRVFDGSSTVDESMITGESRPVRKTSGSSVIGGSINMNGTLLICATHIGRQSTLSSIVNLVEQAQTDKAPIQQLADRIAGIFVPIVIILSAITLITWIIIGPKHLDIIQTYNIEHRYREMSSTEMIWQFAFQCSITVLLIACPCSLGLATPTAVMVGTGVGALNGILIKGGSALENFCKINCLVFDKTGTITHGSPQVTEVYLFATITTDVMDHFRRIFLAISSAENQSEHPIAKSLIIFSIIPDIIVYVVVKIFIRKVDSESVVEFYRKNLIKN</sequence>
<organism evidence="8 9">
    <name type="scientific">Euroglyphus maynei</name>
    <name type="common">Mayne's house dust mite</name>
    <dbReference type="NCBI Taxonomy" id="6958"/>
    <lineage>
        <taxon>Eukaryota</taxon>
        <taxon>Metazoa</taxon>
        <taxon>Ecdysozoa</taxon>
        <taxon>Arthropoda</taxon>
        <taxon>Chelicerata</taxon>
        <taxon>Arachnida</taxon>
        <taxon>Acari</taxon>
        <taxon>Acariformes</taxon>
        <taxon>Sarcoptiformes</taxon>
        <taxon>Astigmata</taxon>
        <taxon>Psoroptidia</taxon>
        <taxon>Analgoidea</taxon>
        <taxon>Pyroglyphidae</taxon>
        <taxon>Pyroglyphinae</taxon>
        <taxon>Euroglyphus</taxon>
    </lineage>
</organism>
<feature type="transmembrane region" description="Helical" evidence="6">
    <location>
        <begin position="218"/>
        <end position="241"/>
    </location>
</feature>
<evidence type="ECO:0000256" key="4">
    <source>
        <dbReference type="ARBA" id="ARBA00022989"/>
    </source>
</evidence>
<gene>
    <name evidence="8" type="ORF">BLA29_005935</name>
</gene>
<name>A0A1Y3BV25_EURMA</name>
<dbReference type="PANTHER" id="PTHR46594:SF4">
    <property type="entry name" value="P-TYPE CATION-TRANSPORTING ATPASE"/>
    <property type="match status" value="1"/>
</dbReference>
<dbReference type="Pfam" id="PF00122">
    <property type="entry name" value="E1-E2_ATPase"/>
    <property type="match status" value="1"/>
</dbReference>
<feature type="domain" description="P-type ATPase A" evidence="7">
    <location>
        <begin position="67"/>
        <end position="154"/>
    </location>
</feature>
<dbReference type="Proteomes" id="UP000194236">
    <property type="component" value="Unassembled WGS sequence"/>
</dbReference>
<comment type="caution">
    <text evidence="8">The sequence shown here is derived from an EMBL/GenBank/DDBJ whole genome shotgun (WGS) entry which is preliminary data.</text>
</comment>
<dbReference type="GO" id="GO:0046872">
    <property type="term" value="F:metal ion binding"/>
    <property type="evidence" value="ECO:0007669"/>
    <property type="project" value="UniProtKB-KW"/>
</dbReference>
<dbReference type="SUPFAM" id="SSF81665">
    <property type="entry name" value="Calcium ATPase, transmembrane domain M"/>
    <property type="match status" value="1"/>
</dbReference>
<dbReference type="Pfam" id="PF00702">
    <property type="entry name" value="Hydrolase"/>
    <property type="match status" value="1"/>
</dbReference>
<dbReference type="SUPFAM" id="SSF81660">
    <property type="entry name" value="Metal cation-transporting ATPase, ATP-binding domain N"/>
    <property type="match status" value="1"/>
</dbReference>
<evidence type="ECO:0000313" key="8">
    <source>
        <dbReference type="EMBL" id="OTF83848.1"/>
    </source>
</evidence>
<dbReference type="FunFam" id="2.70.150.10:FF:000002">
    <property type="entry name" value="Copper-transporting ATPase 1, putative"/>
    <property type="match status" value="1"/>
</dbReference>
<evidence type="ECO:0000256" key="2">
    <source>
        <dbReference type="ARBA" id="ARBA00022692"/>
    </source>
</evidence>
<keyword evidence="4 6" id="KW-1133">Transmembrane helix</keyword>
<dbReference type="EMBL" id="MUJZ01001871">
    <property type="protein sequence ID" value="OTF83848.1"/>
    <property type="molecule type" value="Genomic_DNA"/>
</dbReference>
<keyword evidence="3" id="KW-0479">Metal-binding</keyword>
<dbReference type="GO" id="GO:0016887">
    <property type="term" value="F:ATP hydrolysis activity"/>
    <property type="evidence" value="ECO:0007669"/>
    <property type="project" value="InterPro"/>
</dbReference>
<dbReference type="InterPro" id="IPR018303">
    <property type="entry name" value="ATPase_P-typ_P_site"/>
</dbReference>
<dbReference type="InterPro" id="IPR008250">
    <property type="entry name" value="ATPase_P-typ_transduc_dom_A_sf"/>
</dbReference>